<dbReference type="AlphaFoldDB" id="A0AAW0K101"/>
<protein>
    <submittedName>
        <fullName evidence="2">Uncharacterized protein</fullName>
    </submittedName>
</protein>
<evidence type="ECO:0000256" key="1">
    <source>
        <dbReference type="SAM" id="MobiDB-lite"/>
    </source>
</evidence>
<name>A0AAW0K101_QUESU</name>
<dbReference type="Proteomes" id="UP000237347">
    <property type="component" value="Unassembled WGS sequence"/>
</dbReference>
<feature type="region of interest" description="Disordered" evidence="1">
    <location>
        <begin position="1"/>
        <end position="45"/>
    </location>
</feature>
<evidence type="ECO:0000313" key="3">
    <source>
        <dbReference type="Proteomes" id="UP000237347"/>
    </source>
</evidence>
<comment type="caution">
    <text evidence="2">The sequence shown here is derived from an EMBL/GenBank/DDBJ whole genome shotgun (WGS) entry which is preliminary data.</text>
</comment>
<accession>A0AAW0K101</accession>
<feature type="region of interest" description="Disordered" evidence="1">
    <location>
        <begin position="74"/>
        <end position="107"/>
    </location>
</feature>
<keyword evidence="3" id="KW-1185">Reference proteome</keyword>
<feature type="compositionally biased region" description="Polar residues" evidence="1">
    <location>
        <begin position="1"/>
        <end position="40"/>
    </location>
</feature>
<sequence length="107" mass="11339">MTHTIVNPVPQTSKCGSLKQNSATKEGSTDIFTGSANTEHFGNLRSGSPGLALGLLLPDVPCIVQIRSAVHLRPPPQPIARSHRHRHPLPRRTATLSIPSSSSSSSS</sequence>
<dbReference type="EMBL" id="PKMF04000425">
    <property type="protein sequence ID" value="KAK7832435.1"/>
    <property type="molecule type" value="Genomic_DNA"/>
</dbReference>
<proteinExistence type="predicted"/>
<organism evidence="2 3">
    <name type="scientific">Quercus suber</name>
    <name type="common">Cork oak</name>
    <dbReference type="NCBI Taxonomy" id="58331"/>
    <lineage>
        <taxon>Eukaryota</taxon>
        <taxon>Viridiplantae</taxon>
        <taxon>Streptophyta</taxon>
        <taxon>Embryophyta</taxon>
        <taxon>Tracheophyta</taxon>
        <taxon>Spermatophyta</taxon>
        <taxon>Magnoliopsida</taxon>
        <taxon>eudicotyledons</taxon>
        <taxon>Gunneridae</taxon>
        <taxon>Pentapetalae</taxon>
        <taxon>rosids</taxon>
        <taxon>fabids</taxon>
        <taxon>Fagales</taxon>
        <taxon>Fagaceae</taxon>
        <taxon>Quercus</taxon>
    </lineage>
</organism>
<feature type="compositionally biased region" description="Basic residues" evidence="1">
    <location>
        <begin position="81"/>
        <end position="90"/>
    </location>
</feature>
<reference evidence="2 3" key="1">
    <citation type="journal article" date="2018" name="Sci. Data">
        <title>The draft genome sequence of cork oak.</title>
        <authorList>
            <person name="Ramos A.M."/>
            <person name="Usie A."/>
            <person name="Barbosa P."/>
            <person name="Barros P.M."/>
            <person name="Capote T."/>
            <person name="Chaves I."/>
            <person name="Simoes F."/>
            <person name="Abreu I."/>
            <person name="Carrasquinho I."/>
            <person name="Faro C."/>
            <person name="Guimaraes J.B."/>
            <person name="Mendonca D."/>
            <person name="Nobrega F."/>
            <person name="Rodrigues L."/>
            <person name="Saibo N.J.M."/>
            <person name="Varela M.C."/>
            <person name="Egas C."/>
            <person name="Matos J."/>
            <person name="Miguel C.M."/>
            <person name="Oliveira M.M."/>
            <person name="Ricardo C.P."/>
            <person name="Goncalves S."/>
        </authorList>
    </citation>
    <scope>NUCLEOTIDE SEQUENCE [LARGE SCALE GENOMIC DNA]</scope>
    <source>
        <strain evidence="3">cv. HL8</strain>
    </source>
</reference>
<gene>
    <name evidence="2" type="ORF">CFP56_026535</name>
</gene>
<evidence type="ECO:0000313" key="2">
    <source>
        <dbReference type="EMBL" id="KAK7832435.1"/>
    </source>
</evidence>